<gene>
    <name evidence="9" type="ORF">TPAR_02004</name>
</gene>
<keyword evidence="10" id="KW-1185">Reference proteome</keyword>
<keyword evidence="3" id="KW-0863">Zinc-finger</keyword>
<feature type="region of interest" description="Disordered" evidence="7">
    <location>
        <begin position="481"/>
        <end position="521"/>
    </location>
</feature>
<dbReference type="STRING" id="94208.A0A2S4L5V5"/>
<dbReference type="InterPro" id="IPR013083">
    <property type="entry name" value="Znf_RING/FYVE/PHD"/>
</dbReference>
<dbReference type="InterPro" id="IPR001965">
    <property type="entry name" value="Znf_PHD"/>
</dbReference>
<reference evidence="9 10" key="1">
    <citation type="submission" date="2018-01" db="EMBL/GenBank/DDBJ databases">
        <title>Harnessing the power of phylogenomics to disentangle the directionality and signatures of interkingdom host jumping in the parasitic fungal genus Tolypocladium.</title>
        <authorList>
            <person name="Quandt C.A."/>
            <person name="Patterson W."/>
            <person name="Spatafora J.W."/>
        </authorList>
    </citation>
    <scope>NUCLEOTIDE SEQUENCE [LARGE SCALE GENOMIC DNA]</scope>
    <source>
        <strain evidence="9 10">NRBC 100945</strain>
    </source>
</reference>
<feature type="compositionally biased region" description="Polar residues" evidence="7">
    <location>
        <begin position="669"/>
        <end position="678"/>
    </location>
</feature>
<evidence type="ECO:0000313" key="10">
    <source>
        <dbReference type="Proteomes" id="UP000237481"/>
    </source>
</evidence>
<feature type="domain" description="Zinc finger PHD-type" evidence="8">
    <location>
        <begin position="685"/>
        <end position="735"/>
    </location>
</feature>
<dbReference type="GO" id="GO:0008270">
    <property type="term" value="F:zinc ion binding"/>
    <property type="evidence" value="ECO:0007669"/>
    <property type="project" value="UniProtKB-KW"/>
</dbReference>
<name>A0A2S4L5V5_9HYPO</name>
<dbReference type="InterPro" id="IPR011011">
    <property type="entry name" value="Znf_FYVE_PHD"/>
</dbReference>
<accession>A0A2S4L5V5</accession>
<dbReference type="SUPFAM" id="SSF57903">
    <property type="entry name" value="FYVE/PHD zinc finger"/>
    <property type="match status" value="1"/>
</dbReference>
<feature type="region of interest" description="Disordered" evidence="7">
    <location>
        <begin position="353"/>
        <end position="373"/>
    </location>
</feature>
<protein>
    <recommendedName>
        <fullName evidence="8">Zinc finger PHD-type domain-containing protein</fullName>
    </recommendedName>
</protein>
<evidence type="ECO:0000256" key="4">
    <source>
        <dbReference type="ARBA" id="ARBA00022833"/>
    </source>
</evidence>
<feature type="region of interest" description="Disordered" evidence="7">
    <location>
        <begin position="304"/>
        <end position="340"/>
    </location>
</feature>
<proteinExistence type="inferred from homology"/>
<feature type="region of interest" description="Disordered" evidence="7">
    <location>
        <begin position="650"/>
        <end position="678"/>
    </location>
</feature>
<dbReference type="Gene3D" id="3.30.40.10">
    <property type="entry name" value="Zinc/RING finger domain, C3HC4 (zinc finger)"/>
    <property type="match status" value="1"/>
</dbReference>
<dbReference type="PROSITE" id="PS01359">
    <property type="entry name" value="ZF_PHD_1"/>
    <property type="match status" value="1"/>
</dbReference>
<sequence length="741" mass="82209">MTVHSPYQRTAPYLHRSWLKGVKALQESSVMGNIISSPMHKGSHAGDGGDGLRPAKRRRLSSPDSFDMDHLIASPRTSESGSMLRIEVLKILHKDTKKIMKPLHSTTAPRDVLATKARCRITILDVSCGSPKVLHCQSQICDLTTYKNPVGPHRLARVDLPRPFYVPHESILINRPDDGRFDASDSYQLLVELEAANGVHWPPLDSQDFGISAASVHPPWGSSQHWVMSSRFDKVVGRLKHPLNLSPSYPSDQSTYQTNYLMDVDLRWATGFKAFRLLDKDSKPCINARDDDYDAHADANFEHPLDGATNGINGHANGETSHDLEDEFAGDQTPSRSLRTREKAKVYNLKVLSDQAQGRERKKRGRSASSAANEGRVQYLLPSDQPVCLDFYRCVSCGAYHESMPQLQLHLQTAHPTYEYVLETTSQGPQFRVSALREVLTSPTKTPRLGRQVKPFNLSTVTAGDQTSVASRIGQDIEESLKSPSAKAHVDRLQSASPLPRAFKPAARRTPKPKTHHALVPDIPQPLFHPISKARLKPGQEVPEAVPDDTWLIQKHRESIGDFSDVTAAEKEYIWEWDGHILRKNITSAAYFPRAWLDFVEQKAAWLVAVEHRMLEFGKHSSVLLARDVLDDTTMKLAFNYINDARAKLKSAPEGPSDGSGSLGATVGATKQSPRSSQIRKSASGCTVCQLPVRGPTLLVCSNKTCSRRLYHTTCIKKDATMPVTLPNWLCNACCETQGPG</sequence>
<evidence type="ECO:0000256" key="7">
    <source>
        <dbReference type="SAM" id="MobiDB-lite"/>
    </source>
</evidence>
<feature type="compositionally biased region" description="Basic residues" evidence="7">
    <location>
        <begin position="506"/>
        <end position="517"/>
    </location>
</feature>
<dbReference type="InterPro" id="IPR019135">
    <property type="entry name" value="Polycomb_protein_VEFS-Box"/>
</dbReference>
<dbReference type="CDD" id="cd21552">
    <property type="entry name" value="VEFS-box_ctSUZ12-like"/>
    <property type="match status" value="1"/>
</dbReference>
<comment type="similarity">
    <text evidence="1">Belongs to the VEFS (VRN2-EMF2-FIS2-SU(Z)12) family.</text>
</comment>
<dbReference type="CDD" id="cd15489">
    <property type="entry name" value="PHD_SF"/>
    <property type="match status" value="1"/>
</dbReference>
<evidence type="ECO:0000259" key="8">
    <source>
        <dbReference type="SMART" id="SM00249"/>
    </source>
</evidence>
<evidence type="ECO:0000256" key="3">
    <source>
        <dbReference type="ARBA" id="ARBA00022771"/>
    </source>
</evidence>
<dbReference type="SMART" id="SM00249">
    <property type="entry name" value="PHD"/>
    <property type="match status" value="1"/>
</dbReference>
<dbReference type="Pfam" id="PF09733">
    <property type="entry name" value="VEFS-Box"/>
    <property type="match status" value="1"/>
</dbReference>
<dbReference type="InterPro" id="IPR019786">
    <property type="entry name" value="Zinc_finger_PHD-type_CS"/>
</dbReference>
<keyword evidence="5" id="KW-0805">Transcription regulation</keyword>
<keyword evidence="2" id="KW-0479">Metal-binding</keyword>
<evidence type="ECO:0000256" key="5">
    <source>
        <dbReference type="ARBA" id="ARBA00023015"/>
    </source>
</evidence>
<dbReference type="EMBL" id="PKSG01000202">
    <property type="protein sequence ID" value="POR37797.1"/>
    <property type="molecule type" value="Genomic_DNA"/>
</dbReference>
<dbReference type="Proteomes" id="UP000237481">
    <property type="component" value="Unassembled WGS sequence"/>
</dbReference>
<dbReference type="AlphaFoldDB" id="A0A2S4L5V5"/>
<evidence type="ECO:0000256" key="2">
    <source>
        <dbReference type="ARBA" id="ARBA00022723"/>
    </source>
</evidence>
<evidence type="ECO:0000256" key="6">
    <source>
        <dbReference type="ARBA" id="ARBA00023163"/>
    </source>
</evidence>
<organism evidence="9 10">
    <name type="scientific">Tolypocladium paradoxum</name>
    <dbReference type="NCBI Taxonomy" id="94208"/>
    <lineage>
        <taxon>Eukaryota</taxon>
        <taxon>Fungi</taxon>
        <taxon>Dikarya</taxon>
        <taxon>Ascomycota</taxon>
        <taxon>Pezizomycotina</taxon>
        <taxon>Sordariomycetes</taxon>
        <taxon>Hypocreomycetidae</taxon>
        <taxon>Hypocreales</taxon>
        <taxon>Ophiocordycipitaceae</taxon>
        <taxon>Tolypocladium</taxon>
    </lineage>
</organism>
<dbReference type="OrthoDB" id="166746at2759"/>
<keyword evidence="4" id="KW-0862">Zinc</keyword>
<feature type="region of interest" description="Disordered" evidence="7">
    <location>
        <begin position="37"/>
        <end position="72"/>
    </location>
</feature>
<evidence type="ECO:0000256" key="1">
    <source>
        <dbReference type="ARBA" id="ARBA00007416"/>
    </source>
</evidence>
<keyword evidence="6" id="KW-0804">Transcription</keyword>
<evidence type="ECO:0000313" key="9">
    <source>
        <dbReference type="EMBL" id="POR37797.1"/>
    </source>
</evidence>
<comment type="caution">
    <text evidence="9">The sequence shown here is derived from an EMBL/GenBank/DDBJ whole genome shotgun (WGS) entry which is preliminary data.</text>
</comment>